<dbReference type="EMBL" id="CM055742">
    <property type="protein sequence ID" value="KAJ8000804.1"/>
    <property type="molecule type" value="Genomic_DNA"/>
</dbReference>
<name>A0ACC2GAY3_DALPE</name>
<reference evidence="1" key="1">
    <citation type="submission" date="2021-05" db="EMBL/GenBank/DDBJ databases">
        <authorList>
            <person name="Pan Q."/>
            <person name="Jouanno E."/>
            <person name="Zahm M."/>
            <person name="Klopp C."/>
            <person name="Cabau C."/>
            <person name="Louis A."/>
            <person name="Berthelot C."/>
            <person name="Parey E."/>
            <person name="Roest Crollius H."/>
            <person name="Montfort J."/>
            <person name="Robinson-Rechavi M."/>
            <person name="Bouchez O."/>
            <person name="Lampietro C."/>
            <person name="Lopez Roques C."/>
            <person name="Donnadieu C."/>
            <person name="Postlethwait J."/>
            <person name="Bobe J."/>
            <person name="Dillon D."/>
            <person name="Chandos A."/>
            <person name="von Hippel F."/>
            <person name="Guiguen Y."/>
        </authorList>
    </citation>
    <scope>NUCLEOTIDE SEQUENCE</scope>
    <source>
        <strain evidence="1">YG-Jan2019</strain>
    </source>
</reference>
<accession>A0ACC2GAY3</accession>
<protein>
    <submittedName>
        <fullName evidence="1">Uncharacterized protein</fullName>
    </submittedName>
</protein>
<gene>
    <name evidence="1" type="ORF">DPEC_G00184120</name>
</gene>
<evidence type="ECO:0000313" key="1">
    <source>
        <dbReference type="EMBL" id="KAJ8000804.1"/>
    </source>
</evidence>
<comment type="caution">
    <text evidence="1">The sequence shown here is derived from an EMBL/GenBank/DDBJ whole genome shotgun (WGS) entry which is preliminary data.</text>
</comment>
<sequence length="433" mass="49571">MSFEVHFRSRVASIMETLTAAALQGICQLMEETCAAIRLEMKHEHNQSASLKIQTKLPVKENRAQMQTPSDLIQKPGLGNFPVVEQILNQHEASVFWQVGDAAAEENQVPRSLVPVVPEREEASLPVVQTRDQEVETWQAPLTFKQEETDDDMEFQGVDSWVPNVANPKKPGSGRLKDFKRKRRPCSESTGNSVAPKKMSHSNFTCEICGKIETQKRKLASHMITHTGMPHSCDICGEKFMLLHLLLRHKRSKHAVKTFSCSLCEKSFMNAASRDNHERSHSGKNYRCSDCGETFKERGDREMHKCIVYKGKQSFSCTDCNEKFDRQYHLKRHQLEKHPFVVNMALNPEVKSKILQDQQAEQESGGEKIKKPYCCSVCPMVFVYQKSRDTHQRKHLEKDFCCSICGKTFKEWQECSAHECIVYKLKLQNSTSN</sequence>
<dbReference type="Proteomes" id="UP001157502">
    <property type="component" value="Chromosome 15"/>
</dbReference>
<evidence type="ECO:0000313" key="2">
    <source>
        <dbReference type="Proteomes" id="UP001157502"/>
    </source>
</evidence>
<proteinExistence type="predicted"/>
<organism evidence="1 2">
    <name type="scientific">Dallia pectoralis</name>
    <name type="common">Alaska blackfish</name>
    <dbReference type="NCBI Taxonomy" id="75939"/>
    <lineage>
        <taxon>Eukaryota</taxon>
        <taxon>Metazoa</taxon>
        <taxon>Chordata</taxon>
        <taxon>Craniata</taxon>
        <taxon>Vertebrata</taxon>
        <taxon>Euteleostomi</taxon>
        <taxon>Actinopterygii</taxon>
        <taxon>Neopterygii</taxon>
        <taxon>Teleostei</taxon>
        <taxon>Protacanthopterygii</taxon>
        <taxon>Esociformes</taxon>
        <taxon>Umbridae</taxon>
        <taxon>Dallia</taxon>
    </lineage>
</organism>
<keyword evidence="2" id="KW-1185">Reference proteome</keyword>